<dbReference type="EMBL" id="JAURUP010000027">
    <property type="protein sequence ID" value="MDP9751610.1"/>
    <property type="molecule type" value="Genomic_DNA"/>
</dbReference>
<sequence>MNENNLEYTLNKIAFDIVNDKILEENEISKLLGVLSNDGVYAMWVYALDKLKVKFHEDKKSLGEEKIFKLLSKIAEIDKYITKSLNYKDITEKISNLTKEINQLQDKIKNKSNSQEEKKQLEAQKKMKEKNRDEELNKYFLDLSSNLNDLLFFKELFEKVLIYARYHAKAMGE</sequence>
<keyword evidence="3" id="KW-1185">Reference proteome</keyword>
<reference evidence="2 3" key="1">
    <citation type="submission" date="2023-07" db="EMBL/GenBank/DDBJ databases">
        <title>Genomic Encyclopedia of Type Strains, Phase IV (KMG-IV): sequencing the most valuable type-strain genomes for metagenomic binning, comparative biology and taxonomic classification.</title>
        <authorList>
            <person name="Goeker M."/>
        </authorList>
    </citation>
    <scope>NUCLEOTIDE SEQUENCE [LARGE SCALE GENOMIC DNA]</scope>
    <source>
        <strain evidence="2 3">DSM 25963</strain>
    </source>
</reference>
<evidence type="ECO:0000313" key="2">
    <source>
        <dbReference type="EMBL" id="MDP9751610.1"/>
    </source>
</evidence>
<dbReference type="Proteomes" id="UP001223886">
    <property type="component" value="Unassembled WGS sequence"/>
</dbReference>
<evidence type="ECO:0000313" key="3">
    <source>
        <dbReference type="Proteomes" id="UP001223886"/>
    </source>
</evidence>
<proteinExistence type="predicted"/>
<evidence type="ECO:0000256" key="1">
    <source>
        <dbReference type="SAM" id="Coils"/>
    </source>
</evidence>
<feature type="coiled-coil region" evidence="1">
    <location>
        <begin position="87"/>
        <end position="138"/>
    </location>
</feature>
<keyword evidence="1" id="KW-0175">Coiled coil</keyword>
<organism evidence="2 3">
    <name type="scientific">Thermoanaerobacter pentosaceus</name>
    <dbReference type="NCBI Taxonomy" id="694059"/>
    <lineage>
        <taxon>Bacteria</taxon>
        <taxon>Bacillati</taxon>
        <taxon>Bacillota</taxon>
        <taxon>Clostridia</taxon>
        <taxon>Thermoanaerobacterales</taxon>
        <taxon>Thermoanaerobacteraceae</taxon>
        <taxon>Thermoanaerobacter</taxon>
    </lineage>
</organism>
<protein>
    <submittedName>
        <fullName evidence="2">Valyl-tRNA synthetase</fullName>
    </submittedName>
</protein>
<accession>A0ABT9M695</accession>
<gene>
    <name evidence="2" type="ORF">J2S24_002123</name>
</gene>
<name>A0ABT9M695_9THEO</name>
<comment type="caution">
    <text evidence="2">The sequence shown here is derived from an EMBL/GenBank/DDBJ whole genome shotgun (WGS) entry which is preliminary data.</text>
</comment>
<dbReference type="RefSeq" id="WP_307681444.1">
    <property type="nucleotide sequence ID" value="NZ_JAURUP010000027.1"/>
</dbReference>